<accession>A0A4W5M046</accession>
<protein>
    <recommendedName>
        <fullName evidence="3">Calponin-homology (CH) domain-containing protein</fullName>
    </recommendedName>
</protein>
<reference evidence="2" key="1">
    <citation type="submission" date="2018-06" db="EMBL/GenBank/DDBJ databases">
        <title>Genome assembly of Danube salmon.</title>
        <authorList>
            <person name="Macqueen D.J."/>
            <person name="Gundappa M.K."/>
        </authorList>
    </citation>
    <scope>NUCLEOTIDE SEQUENCE [LARGE SCALE GENOMIC DNA]</scope>
</reference>
<evidence type="ECO:0000313" key="1">
    <source>
        <dbReference type="Ensembl" id="ENSHHUP00000031194.1"/>
    </source>
</evidence>
<dbReference type="InterPro" id="IPR036872">
    <property type="entry name" value="CH_dom_sf"/>
</dbReference>
<proteinExistence type="predicted"/>
<name>A0A4W5M046_9TELE</name>
<evidence type="ECO:0008006" key="3">
    <source>
        <dbReference type="Google" id="ProtNLM"/>
    </source>
</evidence>
<sequence>QNACVCLSDVPSSPKASSPPGLSQKPNSFLFRTSSRCSVKSQFSISGSTQSLVEAGRAESRSVLRPDVVQLRKTLESRLKTVLPEDLGEALSNGTVLCQLANHVRPRAVSIIHIPSPAVVSQFQTMVSIRQPVGYGPSTLPLLDSALSQLKPTYPGKDCQFHIH</sequence>
<dbReference type="Proteomes" id="UP000314982">
    <property type="component" value="Unassembled WGS sequence"/>
</dbReference>
<dbReference type="Gene3D" id="1.10.418.10">
    <property type="entry name" value="Calponin-like domain"/>
    <property type="match status" value="1"/>
</dbReference>
<dbReference type="GeneTree" id="ENSGT00970000193685"/>
<reference evidence="1" key="2">
    <citation type="submission" date="2025-08" db="UniProtKB">
        <authorList>
            <consortium name="Ensembl"/>
        </authorList>
    </citation>
    <scope>IDENTIFICATION</scope>
</reference>
<dbReference type="AlphaFoldDB" id="A0A4W5M046"/>
<dbReference type="STRING" id="62062.ENSHHUP00000031194"/>
<reference evidence="1" key="3">
    <citation type="submission" date="2025-09" db="UniProtKB">
        <authorList>
            <consortium name="Ensembl"/>
        </authorList>
    </citation>
    <scope>IDENTIFICATION</scope>
</reference>
<organism evidence="1 2">
    <name type="scientific">Hucho hucho</name>
    <name type="common">huchen</name>
    <dbReference type="NCBI Taxonomy" id="62062"/>
    <lineage>
        <taxon>Eukaryota</taxon>
        <taxon>Metazoa</taxon>
        <taxon>Chordata</taxon>
        <taxon>Craniata</taxon>
        <taxon>Vertebrata</taxon>
        <taxon>Euteleostomi</taxon>
        <taxon>Actinopterygii</taxon>
        <taxon>Neopterygii</taxon>
        <taxon>Teleostei</taxon>
        <taxon>Protacanthopterygii</taxon>
        <taxon>Salmoniformes</taxon>
        <taxon>Salmonidae</taxon>
        <taxon>Salmoninae</taxon>
        <taxon>Hucho</taxon>
    </lineage>
</organism>
<dbReference type="Ensembl" id="ENSHHUT00000032489.1">
    <property type="protein sequence ID" value="ENSHHUP00000031194.1"/>
    <property type="gene ID" value="ENSHHUG00000019829.1"/>
</dbReference>
<evidence type="ECO:0000313" key="2">
    <source>
        <dbReference type="Proteomes" id="UP000314982"/>
    </source>
</evidence>
<keyword evidence="2" id="KW-1185">Reference proteome</keyword>
<dbReference type="SUPFAM" id="SSF47576">
    <property type="entry name" value="Calponin-homology domain, CH-domain"/>
    <property type="match status" value="1"/>
</dbReference>